<dbReference type="EMBL" id="CABPRJ010001041">
    <property type="protein sequence ID" value="VVC35044.1"/>
    <property type="molecule type" value="Genomic_DNA"/>
</dbReference>
<proteinExistence type="predicted"/>
<protein>
    <submittedName>
        <fullName evidence="1">Uncharacterized protein</fullName>
    </submittedName>
</protein>
<name>A0A5E4N045_9HEMI</name>
<keyword evidence="2" id="KW-1185">Reference proteome</keyword>
<accession>A0A5E4N045</accession>
<dbReference type="OrthoDB" id="6620606at2759"/>
<organism evidence="1 2">
    <name type="scientific">Cinara cedri</name>
    <dbReference type="NCBI Taxonomy" id="506608"/>
    <lineage>
        <taxon>Eukaryota</taxon>
        <taxon>Metazoa</taxon>
        <taxon>Ecdysozoa</taxon>
        <taxon>Arthropoda</taxon>
        <taxon>Hexapoda</taxon>
        <taxon>Insecta</taxon>
        <taxon>Pterygota</taxon>
        <taxon>Neoptera</taxon>
        <taxon>Paraneoptera</taxon>
        <taxon>Hemiptera</taxon>
        <taxon>Sternorrhyncha</taxon>
        <taxon>Aphidomorpha</taxon>
        <taxon>Aphidoidea</taxon>
        <taxon>Aphididae</taxon>
        <taxon>Lachninae</taxon>
        <taxon>Cinara</taxon>
    </lineage>
</organism>
<gene>
    <name evidence="1" type="ORF">CINCED_3A001988</name>
</gene>
<dbReference type="AlphaFoldDB" id="A0A5E4N045"/>
<reference evidence="1 2" key="1">
    <citation type="submission" date="2019-08" db="EMBL/GenBank/DDBJ databases">
        <authorList>
            <person name="Alioto T."/>
            <person name="Alioto T."/>
            <person name="Gomez Garrido J."/>
        </authorList>
    </citation>
    <scope>NUCLEOTIDE SEQUENCE [LARGE SCALE GENOMIC DNA]</scope>
</reference>
<evidence type="ECO:0000313" key="2">
    <source>
        <dbReference type="Proteomes" id="UP000325440"/>
    </source>
</evidence>
<dbReference type="Proteomes" id="UP000325440">
    <property type="component" value="Unassembled WGS sequence"/>
</dbReference>
<sequence length="141" mass="16055">MDTWLKTGRLLSVEKAGLTSTCKNHTSSVPLENSTSHCEATPLQKATIENGTSLTKEYTQINCSKVKKRRYDEEYLSFGFIPIRIDTFPDILYHFAANVSPLSIRYHHLAVVHFAEVLFTSVHFADNVSSSLFRCENFFFV</sequence>
<evidence type="ECO:0000313" key="1">
    <source>
        <dbReference type="EMBL" id="VVC35044.1"/>
    </source>
</evidence>